<protein>
    <recommendedName>
        <fullName evidence="4">DUF192 domain-containing protein</fullName>
    </recommendedName>
</protein>
<dbReference type="InterPro" id="IPR038695">
    <property type="entry name" value="Saro_0823-like_sf"/>
</dbReference>
<dbReference type="PANTHER" id="PTHR37953:SF1">
    <property type="entry name" value="UPF0127 PROTEIN MJ1496"/>
    <property type="match status" value="1"/>
</dbReference>
<gene>
    <name evidence="2" type="ORF">AX760_25040</name>
</gene>
<dbReference type="AlphaFoldDB" id="A0A657LXS6"/>
<dbReference type="OrthoDB" id="9808290at2"/>
<comment type="caution">
    <text evidence="2">The sequence shown here is derived from an EMBL/GenBank/DDBJ whole genome shotgun (WGS) entry which is preliminary data.</text>
</comment>
<dbReference type="EMBL" id="LSRP01000004">
    <property type="protein sequence ID" value="OJG00943.1"/>
    <property type="molecule type" value="Genomic_DNA"/>
</dbReference>
<sequence>MRMSVRLCFESAVLALFLFLASANVQAADLVFPKDRLTIETADGKSHVFEIELAVDADHRQQGLMNRRQMAPDHGMLFDFGQTRRVMMWMKNTYLALDMLFIGEDGRVANIRENAVPLSEAIIDSGLPVAYVLELNAGTVRRLGIAAGDQVETPQIANRPANAAP</sequence>
<organism evidence="2 3">
    <name type="scientific">Pararhizobium antarcticum</name>
    <dbReference type="NCBI Taxonomy" id="1798805"/>
    <lineage>
        <taxon>Bacteria</taxon>
        <taxon>Pseudomonadati</taxon>
        <taxon>Pseudomonadota</taxon>
        <taxon>Alphaproteobacteria</taxon>
        <taxon>Hyphomicrobiales</taxon>
        <taxon>Rhizobiaceae</taxon>
        <taxon>Rhizobium/Agrobacterium group</taxon>
        <taxon>Pararhizobium</taxon>
    </lineage>
</organism>
<evidence type="ECO:0000313" key="2">
    <source>
        <dbReference type="EMBL" id="OJG00943.1"/>
    </source>
</evidence>
<dbReference type="RefSeq" id="WP_071831154.1">
    <property type="nucleotide sequence ID" value="NZ_LSRP01000004.1"/>
</dbReference>
<evidence type="ECO:0000256" key="1">
    <source>
        <dbReference type="SAM" id="SignalP"/>
    </source>
</evidence>
<evidence type="ECO:0000313" key="3">
    <source>
        <dbReference type="Proteomes" id="UP000182661"/>
    </source>
</evidence>
<name>A0A657LXS6_9HYPH</name>
<dbReference type="Proteomes" id="UP000182661">
    <property type="component" value="Unassembled WGS sequence"/>
</dbReference>
<proteinExistence type="predicted"/>
<reference evidence="2 3" key="1">
    <citation type="submission" date="2016-02" db="EMBL/GenBank/DDBJ databases">
        <title>Genome sequencing of a beta-galactosidase producing bacteria Rhizobium sp. 59.</title>
        <authorList>
            <person name="Wang D."/>
            <person name="Kot W."/>
            <person name="Qin Y."/>
            <person name="Hansen L."/>
            <person name="Naqvi K."/>
            <person name="Rensing C."/>
        </authorList>
    </citation>
    <scope>NUCLEOTIDE SEQUENCE [LARGE SCALE GENOMIC DNA]</scope>
    <source>
        <strain evidence="2 3">59</strain>
    </source>
</reference>
<dbReference type="PANTHER" id="PTHR37953">
    <property type="entry name" value="UPF0127 PROTEIN MJ1496"/>
    <property type="match status" value="1"/>
</dbReference>
<accession>A0A657LXS6</accession>
<dbReference type="Gene3D" id="2.60.120.1140">
    <property type="entry name" value="Protein of unknown function DUF192"/>
    <property type="match status" value="1"/>
</dbReference>
<feature type="signal peptide" evidence="1">
    <location>
        <begin position="1"/>
        <end position="27"/>
    </location>
</feature>
<dbReference type="InterPro" id="IPR003795">
    <property type="entry name" value="DUF192"/>
</dbReference>
<keyword evidence="3" id="KW-1185">Reference proteome</keyword>
<keyword evidence="1" id="KW-0732">Signal</keyword>
<feature type="chain" id="PRO_5024961369" description="DUF192 domain-containing protein" evidence="1">
    <location>
        <begin position="28"/>
        <end position="165"/>
    </location>
</feature>
<evidence type="ECO:0008006" key="4">
    <source>
        <dbReference type="Google" id="ProtNLM"/>
    </source>
</evidence>
<dbReference type="Pfam" id="PF02643">
    <property type="entry name" value="DUF192"/>
    <property type="match status" value="1"/>
</dbReference>